<keyword evidence="3" id="KW-1185">Reference proteome</keyword>
<gene>
    <name evidence="2" type="ORF">STAS_25960</name>
</gene>
<dbReference type="AlphaFoldDB" id="A0A5A7QV38"/>
<dbReference type="GO" id="GO:0004601">
    <property type="term" value="F:peroxidase activity"/>
    <property type="evidence" value="ECO:0007669"/>
    <property type="project" value="UniProtKB-KW"/>
</dbReference>
<keyword evidence="2" id="KW-0575">Peroxidase</keyword>
<feature type="compositionally biased region" description="Basic and acidic residues" evidence="1">
    <location>
        <begin position="73"/>
        <end position="88"/>
    </location>
</feature>
<dbReference type="Proteomes" id="UP000325081">
    <property type="component" value="Unassembled WGS sequence"/>
</dbReference>
<protein>
    <submittedName>
        <fullName evidence="2">Lignin-forming anionic peroxidase</fullName>
    </submittedName>
</protein>
<proteinExistence type="predicted"/>
<comment type="caution">
    <text evidence="2">The sequence shown here is derived from an EMBL/GenBank/DDBJ whole genome shotgun (WGS) entry which is preliminary data.</text>
</comment>
<name>A0A5A7QV38_STRAF</name>
<evidence type="ECO:0000256" key="1">
    <source>
        <dbReference type="SAM" id="MobiDB-lite"/>
    </source>
</evidence>
<evidence type="ECO:0000313" key="3">
    <source>
        <dbReference type="Proteomes" id="UP000325081"/>
    </source>
</evidence>
<feature type="compositionally biased region" description="Basic and acidic residues" evidence="1">
    <location>
        <begin position="29"/>
        <end position="38"/>
    </location>
</feature>
<feature type="region of interest" description="Disordered" evidence="1">
    <location>
        <begin position="13"/>
        <end position="88"/>
    </location>
</feature>
<organism evidence="2 3">
    <name type="scientific">Striga asiatica</name>
    <name type="common">Asiatic witchweed</name>
    <name type="synonym">Buchnera asiatica</name>
    <dbReference type="NCBI Taxonomy" id="4170"/>
    <lineage>
        <taxon>Eukaryota</taxon>
        <taxon>Viridiplantae</taxon>
        <taxon>Streptophyta</taxon>
        <taxon>Embryophyta</taxon>
        <taxon>Tracheophyta</taxon>
        <taxon>Spermatophyta</taxon>
        <taxon>Magnoliopsida</taxon>
        <taxon>eudicotyledons</taxon>
        <taxon>Gunneridae</taxon>
        <taxon>Pentapetalae</taxon>
        <taxon>asterids</taxon>
        <taxon>lamiids</taxon>
        <taxon>Lamiales</taxon>
        <taxon>Orobanchaceae</taxon>
        <taxon>Buchnereae</taxon>
        <taxon>Striga</taxon>
    </lineage>
</organism>
<dbReference type="EMBL" id="BKCP01008293">
    <property type="protein sequence ID" value="GER48768.1"/>
    <property type="molecule type" value="Genomic_DNA"/>
</dbReference>
<reference evidence="3" key="1">
    <citation type="journal article" date="2019" name="Curr. Biol.">
        <title>Genome Sequence of Striga asiatica Provides Insight into the Evolution of Plant Parasitism.</title>
        <authorList>
            <person name="Yoshida S."/>
            <person name="Kim S."/>
            <person name="Wafula E.K."/>
            <person name="Tanskanen J."/>
            <person name="Kim Y.M."/>
            <person name="Honaas L."/>
            <person name="Yang Z."/>
            <person name="Spallek T."/>
            <person name="Conn C.E."/>
            <person name="Ichihashi Y."/>
            <person name="Cheong K."/>
            <person name="Cui S."/>
            <person name="Der J.P."/>
            <person name="Gundlach H."/>
            <person name="Jiao Y."/>
            <person name="Hori C."/>
            <person name="Ishida J.K."/>
            <person name="Kasahara H."/>
            <person name="Kiba T."/>
            <person name="Kim M.S."/>
            <person name="Koo N."/>
            <person name="Laohavisit A."/>
            <person name="Lee Y.H."/>
            <person name="Lumba S."/>
            <person name="McCourt P."/>
            <person name="Mortimer J.C."/>
            <person name="Mutuku J.M."/>
            <person name="Nomura T."/>
            <person name="Sasaki-Sekimoto Y."/>
            <person name="Seto Y."/>
            <person name="Wang Y."/>
            <person name="Wakatake T."/>
            <person name="Sakakibara H."/>
            <person name="Demura T."/>
            <person name="Yamaguchi S."/>
            <person name="Yoneyama K."/>
            <person name="Manabe R.I."/>
            <person name="Nelson D.C."/>
            <person name="Schulman A.H."/>
            <person name="Timko M.P."/>
            <person name="dePamphilis C.W."/>
            <person name="Choi D."/>
            <person name="Shirasu K."/>
        </authorList>
    </citation>
    <scope>NUCLEOTIDE SEQUENCE [LARGE SCALE GENOMIC DNA]</scope>
    <source>
        <strain evidence="3">cv. UVA1</strain>
    </source>
</reference>
<keyword evidence="2" id="KW-0560">Oxidoreductase</keyword>
<accession>A0A5A7QV38</accession>
<feature type="non-terminal residue" evidence="2">
    <location>
        <position position="1"/>
    </location>
</feature>
<feature type="non-terminal residue" evidence="2">
    <location>
        <position position="143"/>
    </location>
</feature>
<sequence length="143" mass="15491">AIVTQRRCPHLLRRVLPPSPSPRSLNDGTPEKSGDAVIRHLHLFPPPSQPKRRCHPRPSQNRRPPNSPKYRACRGEDAGGRMPLHMETDGARDSDIVDLLLSAAGLLPAVGLNGGATTGMASASSGSARIVSPAKMVVNWRRW</sequence>
<evidence type="ECO:0000313" key="2">
    <source>
        <dbReference type="EMBL" id="GER48768.1"/>
    </source>
</evidence>